<reference evidence="1" key="1">
    <citation type="submission" date="2018-02" db="EMBL/GenBank/DDBJ databases">
        <title>Rhizophora mucronata_Transcriptome.</title>
        <authorList>
            <person name="Meera S.P."/>
            <person name="Sreeshan A."/>
            <person name="Augustine A."/>
        </authorList>
    </citation>
    <scope>NUCLEOTIDE SEQUENCE</scope>
    <source>
        <tissue evidence="1">Leaf</tissue>
    </source>
</reference>
<evidence type="ECO:0000313" key="1">
    <source>
        <dbReference type="EMBL" id="MBX55119.1"/>
    </source>
</evidence>
<protein>
    <submittedName>
        <fullName evidence="1">Uncharacterized protein</fullName>
    </submittedName>
</protein>
<sequence length="33" mass="3648">MISVLVKRILLYAYSAQGLKCIINVREAIGVVL</sequence>
<dbReference type="AlphaFoldDB" id="A0A2P2PKE8"/>
<organism evidence="1">
    <name type="scientific">Rhizophora mucronata</name>
    <name type="common">Asiatic mangrove</name>
    <dbReference type="NCBI Taxonomy" id="61149"/>
    <lineage>
        <taxon>Eukaryota</taxon>
        <taxon>Viridiplantae</taxon>
        <taxon>Streptophyta</taxon>
        <taxon>Embryophyta</taxon>
        <taxon>Tracheophyta</taxon>
        <taxon>Spermatophyta</taxon>
        <taxon>Magnoliopsida</taxon>
        <taxon>eudicotyledons</taxon>
        <taxon>Gunneridae</taxon>
        <taxon>Pentapetalae</taxon>
        <taxon>rosids</taxon>
        <taxon>fabids</taxon>
        <taxon>Malpighiales</taxon>
        <taxon>Rhizophoraceae</taxon>
        <taxon>Rhizophora</taxon>
    </lineage>
</organism>
<dbReference type="EMBL" id="GGEC01074635">
    <property type="protein sequence ID" value="MBX55119.1"/>
    <property type="molecule type" value="Transcribed_RNA"/>
</dbReference>
<accession>A0A2P2PKE8</accession>
<proteinExistence type="predicted"/>
<name>A0A2P2PKE8_RHIMU</name>